<keyword evidence="1" id="KW-0732">Signal</keyword>
<proteinExistence type="predicted"/>
<dbReference type="EMBL" id="AGWD01000016">
    <property type="protein sequence ID" value="ENN94408.1"/>
    <property type="molecule type" value="Genomic_DNA"/>
</dbReference>
<evidence type="ECO:0000313" key="4">
    <source>
        <dbReference type="Proteomes" id="UP000014011"/>
    </source>
</evidence>
<dbReference type="InterPro" id="IPR052354">
    <property type="entry name" value="Cell_Wall_Dynamics_Protein"/>
</dbReference>
<dbReference type="AlphaFoldDB" id="N6UWF4"/>
<dbReference type="PANTHER" id="PTHR34408">
    <property type="entry name" value="FAMILY PROTEIN, PUTATIVE-RELATED"/>
    <property type="match status" value="1"/>
</dbReference>
<accession>N6UWF4</accession>
<dbReference type="InterPro" id="IPR003646">
    <property type="entry name" value="SH3-like_bac-type"/>
</dbReference>
<feature type="chain" id="PRO_5004126533" description="SH3b domain-containing protein" evidence="1">
    <location>
        <begin position="23"/>
        <end position="151"/>
    </location>
</feature>
<dbReference type="PATRIC" id="fig|1094502.3.peg.1346"/>
<comment type="caution">
    <text evidence="3">The sequence shown here is derived from an EMBL/GenBank/DDBJ whole genome shotgun (WGS) entry which is preliminary data.</text>
</comment>
<dbReference type="Proteomes" id="UP000014011">
    <property type="component" value="Unassembled WGS sequence"/>
</dbReference>
<reference evidence="3 4" key="1">
    <citation type="journal article" date="2013" name="PLoS Genet.">
        <title>A gene transfer agent and a dynamic repertoire of secretion systems hold the keys to the explosive radiation of the emerging pathogen Bartonella.</title>
        <authorList>
            <person name="Guy L."/>
            <person name="Nystedt B."/>
            <person name="Toft C."/>
            <person name="Zaremba-Niedzwiedzka K."/>
            <person name="Berglund E.C."/>
            <person name="Granberg F."/>
            <person name="Naslund K."/>
            <person name="Eriksson A.S."/>
            <person name="Andersson S.G."/>
        </authorList>
    </citation>
    <scope>NUCLEOTIDE SEQUENCE [LARGE SCALE GENOMIC DNA]</scope>
    <source>
        <strain evidence="3">Tweed</strain>
    </source>
</reference>
<evidence type="ECO:0000259" key="2">
    <source>
        <dbReference type="PROSITE" id="PS51781"/>
    </source>
</evidence>
<dbReference type="HOGENOM" id="CLU_145239_0_0_5"/>
<protein>
    <recommendedName>
        <fullName evidence="2">SH3b domain-containing protein</fullName>
    </recommendedName>
</protein>
<gene>
    <name evidence="3" type="ORF">BVtw_11610</name>
</gene>
<dbReference type="PROSITE" id="PS51781">
    <property type="entry name" value="SH3B"/>
    <property type="match status" value="1"/>
</dbReference>
<evidence type="ECO:0000313" key="3">
    <source>
        <dbReference type="EMBL" id="ENN94408.1"/>
    </source>
</evidence>
<dbReference type="Pfam" id="PF08239">
    <property type="entry name" value="SH3_3"/>
    <property type="match status" value="1"/>
</dbReference>
<feature type="domain" description="SH3b" evidence="2">
    <location>
        <begin position="22"/>
        <end position="83"/>
    </location>
</feature>
<feature type="signal peptide" evidence="1">
    <location>
        <begin position="1"/>
        <end position="22"/>
    </location>
</feature>
<organism evidence="3 4">
    <name type="scientific">Bartonella vinsonii subsp. berkhoffii str. Tweed</name>
    <dbReference type="NCBI Taxonomy" id="1094502"/>
    <lineage>
        <taxon>Bacteria</taxon>
        <taxon>Pseudomonadati</taxon>
        <taxon>Pseudomonadota</taxon>
        <taxon>Alphaproteobacteria</taxon>
        <taxon>Hyphomicrobiales</taxon>
        <taxon>Bartonellaceae</taxon>
        <taxon>Bartonella</taxon>
    </lineage>
</organism>
<sequence length="151" mass="17525">MKNLIFFLVFNFLFLNTTASRAAEAFVVSNLNLRAGPGTQHALRGLIPAGKLVFVQTCEGNWCHIRYNSQTGWVSSRYLGFKEGNDLYHTYATFLETNCNMHDLNIRNRRSEHFYGINESSCYHTKNVKKLFREPIKYPMEYSISRNKNAK</sequence>
<dbReference type="Gene3D" id="2.30.30.40">
    <property type="entry name" value="SH3 Domains"/>
    <property type="match status" value="1"/>
</dbReference>
<name>N6UWF4_BARVB</name>
<dbReference type="SMART" id="SM00287">
    <property type="entry name" value="SH3b"/>
    <property type="match status" value="1"/>
</dbReference>
<evidence type="ECO:0000256" key="1">
    <source>
        <dbReference type="SAM" id="SignalP"/>
    </source>
</evidence>